<keyword evidence="2" id="KW-1185">Reference proteome</keyword>
<name>A0AAN0NKM9_9RHOB</name>
<dbReference type="KEGG" id="yrh:AABB31_21525"/>
<evidence type="ECO:0000313" key="1">
    <source>
        <dbReference type="EMBL" id="WZU67470.1"/>
    </source>
</evidence>
<organism evidence="1 2">
    <name type="scientific">Yoonia rhodophyticola</name>
    <dbReference type="NCBI Taxonomy" id="3137370"/>
    <lineage>
        <taxon>Bacteria</taxon>
        <taxon>Pseudomonadati</taxon>
        <taxon>Pseudomonadota</taxon>
        <taxon>Alphaproteobacteria</taxon>
        <taxon>Rhodobacterales</taxon>
        <taxon>Paracoccaceae</taxon>
        <taxon>Yoonia</taxon>
    </lineage>
</organism>
<dbReference type="CDD" id="cd00293">
    <property type="entry name" value="USP-like"/>
    <property type="match status" value="1"/>
</dbReference>
<dbReference type="RefSeq" id="WP_342076781.1">
    <property type="nucleotide sequence ID" value="NZ_CP151767.2"/>
</dbReference>
<dbReference type="AlphaFoldDB" id="A0AAN0NKM9"/>
<reference evidence="1 2" key="2">
    <citation type="submission" date="2024-08" db="EMBL/GenBank/DDBJ databases">
        <title>Phylogenomic analyses of a clade within the roseobacter group suggest taxonomic reassignments of species of the genera Aestuariivita, Citreicella, Loktanella, Nautella, Pelagibaca, Ruegeria, Thalassobius, Thiobacimonas and Tropicibacter, and the proposal o.</title>
        <authorList>
            <person name="Jeon C.O."/>
        </authorList>
    </citation>
    <scope>NUCLEOTIDE SEQUENCE [LARGE SCALE GENOMIC DNA]</scope>
    <source>
        <strain evidence="1 2">SS1-5</strain>
    </source>
</reference>
<accession>A0AAN0NKM9</accession>
<dbReference type="Gene3D" id="3.40.50.12370">
    <property type="match status" value="1"/>
</dbReference>
<dbReference type="Proteomes" id="UP001470809">
    <property type="component" value="Chromosome"/>
</dbReference>
<reference evidence="2" key="1">
    <citation type="submission" date="2024-04" db="EMBL/GenBank/DDBJ databases">
        <title>Phylogenomic analyses of a clade within the roseobacter group suggest taxonomic reassignments of species of the genera Aestuariivita, Citreicella, Loktanella, Nautella, Pelagibaca, Ruegeria, Thalassobius, Thiobacimonas and Tropicibacter, and the proposal o.</title>
        <authorList>
            <person name="Jeon C.O."/>
        </authorList>
    </citation>
    <scope>NUCLEOTIDE SEQUENCE [LARGE SCALE GENOMIC DNA]</scope>
    <source>
        <strain evidence="2">SS1-5</strain>
    </source>
</reference>
<gene>
    <name evidence="1" type="ORF">AABB31_21525</name>
</gene>
<dbReference type="EMBL" id="CP151767">
    <property type="protein sequence ID" value="WZU67470.1"/>
    <property type="molecule type" value="Genomic_DNA"/>
</dbReference>
<dbReference type="SUPFAM" id="SSF52402">
    <property type="entry name" value="Adenine nucleotide alpha hydrolases-like"/>
    <property type="match status" value="2"/>
</dbReference>
<sequence>MGYQTIATVLNADSDQNAAFEAAIAFAKEWDADLEIYGLTLTYLDSPHYYMGASAVMIAEQAGDGKERAAAQKAEISARLKSENLRWHLHQATLPHSAIQNYLGRNLRFCDLVLLPRPYQGSDNVAALVEAALFDAERPVLMIPRGAATTVKMDRIALGWNGGAEALSAIRAASPLCRQASHVDICKVVANDADGDTPDPLLTYLRRHKIAADLSLLPMSDQGAGQTLLMHAHDSGADLLVAGAYGHSRLREAVFGGATRKLLESADIPMFMSR</sequence>
<protein>
    <submittedName>
        <fullName evidence="1">Universal stress protein</fullName>
    </submittedName>
</protein>
<proteinExistence type="predicted"/>
<evidence type="ECO:0000313" key="2">
    <source>
        <dbReference type="Proteomes" id="UP001470809"/>
    </source>
</evidence>